<keyword evidence="16" id="KW-1185">Reference proteome</keyword>
<keyword evidence="8" id="KW-0862">Zinc</keyword>
<evidence type="ECO:0000313" key="16">
    <source>
        <dbReference type="Proteomes" id="UP000014500"/>
    </source>
</evidence>
<dbReference type="PhylomeDB" id="T1IV74"/>
<keyword evidence="9" id="KW-0805">Transcription regulation</keyword>
<dbReference type="PROSITE" id="PS00028">
    <property type="entry name" value="ZINC_FINGER_C2H2_1"/>
    <property type="match status" value="2"/>
</dbReference>
<comment type="similarity">
    <text evidence="3">Belongs to the hunchback C2H2-type zinc-finger protein family.</text>
</comment>
<dbReference type="SUPFAM" id="SSF57667">
    <property type="entry name" value="beta-beta-alpha zinc fingers"/>
    <property type="match status" value="2"/>
</dbReference>
<dbReference type="InterPro" id="IPR036236">
    <property type="entry name" value="Znf_C2H2_sf"/>
</dbReference>
<dbReference type="HOGENOM" id="CLU_002678_42_11_1"/>
<dbReference type="EnsemblMetazoa" id="SMAR005067-RA">
    <property type="protein sequence ID" value="SMAR005067-PA"/>
    <property type="gene ID" value="SMAR005067"/>
</dbReference>
<dbReference type="AlphaFoldDB" id="T1IV74"/>
<dbReference type="GO" id="GO:0008270">
    <property type="term" value="F:zinc ion binding"/>
    <property type="evidence" value="ECO:0007669"/>
    <property type="project" value="UniProtKB-KW"/>
</dbReference>
<organism evidence="15 16">
    <name type="scientific">Strigamia maritima</name>
    <name type="common">European centipede</name>
    <name type="synonym">Geophilus maritimus</name>
    <dbReference type="NCBI Taxonomy" id="126957"/>
    <lineage>
        <taxon>Eukaryota</taxon>
        <taxon>Metazoa</taxon>
        <taxon>Ecdysozoa</taxon>
        <taxon>Arthropoda</taxon>
        <taxon>Myriapoda</taxon>
        <taxon>Chilopoda</taxon>
        <taxon>Pleurostigmophora</taxon>
        <taxon>Geophilomorpha</taxon>
        <taxon>Linotaeniidae</taxon>
        <taxon>Strigamia</taxon>
    </lineage>
</organism>
<dbReference type="FunFam" id="3.30.160.60:FF:000621">
    <property type="entry name" value="FLT3-interacting zinc finger 1"/>
    <property type="match status" value="1"/>
</dbReference>
<dbReference type="PANTHER" id="PTHR23235:SF120">
    <property type="entry name" value="KRUPPEL-LIKE FACTOR 15"/>
    <property type="match status" value="1"/>
</dbReference>
<sequence length="143" mass="16484">MPFVFLCCNTKNSFDCTYAEPFTRKTIHMSFVFLFMYVQSTLKSHLLTHTGGKPFQCHLCSYSSGQKGHLKTHLLTHTGEKPFKCHLCSYSCTVRSSLKRHLLTHTGEKPFQCHLCAFSCRHSGTLKTHIMTHTRKKKNNRIT</sequence>
<dbReference type="FunFam" id="3.30.160.60:FF:000448">
    <property type="entry name" value="RE1-silencing transcription factor A"/>
    <property type="match status" value="1"/>
</dbReference>
<dbReference type="SMART" id="SM00355">
    <property type="entry name" value="ZnF_C2H2"/>
    <property type="match status" value="3"/>
</dbReference>
<proteinExistence type="inferred from homology"/>
<evidence type="ECO:0000256" key="5">
    <source>
        <dbReference type="ARBA" id="ARBA00022723"/>
    </source>
</evidence>
<evidence type="ECO:0000313" key="15">
    <source>
        <dbReference type="EnsemblMetazoa" id="SMAR005067-PA"/>
    </source>
</evidence>
<evidence type="ECO:0000256" key="3">
    <source>
        <dbReference type="ARBA" id="ARBA00007746"/>
    </source>
</evidence>
<keyword evidence="5" id="KW-0479">Metal-binding</keyword>
<dbReference type="Pfam" id="PF23611">
    <property type="entry name" value="zf-C2H2_16"/>
    <property type="match status" value="1"/>
</dbReference>
<dbReference type="OMA" id="QCHLCAF"/>
<evidence type="ECO:0000256" key="13">
    <source>
        <dbReference type="PROSITE-ProRule" id="PRU00042"/>
    </source>
</evidence>
<comment type="subcellular location">
    <subcellularLocation>
        <location evidence="2">Nucleus</location>
    </subcellularLocation>
</comment>
<evidence type="ECO:0000256" key="8">
    <source>
        <dbReference type="ARBA" id="ARBA00022833"/>
    </source>
</evidence>
<evidence type="ECO:0000256" key="2">
    <source>
        <dbReference type="ARBA" id="ARBA00004123"/>
    </source>
</evidence>
<evidence type="ECO:0000256" key="6">
    <source>
        <dbReference type="ARBA" id="ARBA00022737"/>
    </source>
</evidence>
<dbReference type="eggNOG" id="KOG1721">
    <property type="taxonomic scope" value="Eukaryota"/>
</dbReference>
<dbReference type="EMBL" id="AFFK01019684">
    <property type="status" value="NOT_ANNOTATED_CDS"/>
    <property type="molecule type" value="Genomic_DNA"/>
</dbReference>
<comment type="function">
    <text evidence="1">Gap class segmentation protein that controls development of head structures.</text>
</comment>
<name>T1IV74_STRMM</name>
<dbReference type="PANTHER" id="PTHR23235">
    <property type="entry name" value="KRUEPPEL-LIKE TRANSCRIPTION FACTOR"/>
    <property type="match status" value="1"/>
</dbReference>
<keyword evidence="6" id="KW-0677">Repeat</keyword>
<evidence type="ECO:0000256" key="1">
    <source>
        <dbReference type="ARBA" id="ARBA00003983"/>
    </source>
</evidence>
<dbReference type="PROSITE" id="PS50157">
    <property type="entry name" value="ZINC_FINGER_C2H2_2"/>
    <property type="match status" value="3"/>
</dbReference>
<feature type="domain" description="C2H2-type" evidence="14">
    <location>
        <begin position="111"/>
        <end position="138"/>
    </location>
</feature>
<evidence type="ECO:0000256" key="9">
    <source>
        <dbReference type="ARBA" id="ARBA00023015"/>
    </source>
</evidence>
<evidence type="ECO:0000256" key="7">
    <source>
        <dbReference type="ARBA" id="ARBA00022771"/>
    </source>
</evidence>
<dbReference type="STRING" id="126957.T1IV74"/>
<keyword evidence="12" id="KW-0539">Nucleus</keyword>
<dbReference type="GO" id="GO:0000978">
    <property type="term" value="F:RNA polymerase II cis-regulatory region sequence-specific DNA binding"/>
    <property type="evidence" value="ECO:0007669"/>
    <property type="project" value="TreeGrafter"/>
</dbReference>
<reference evidence="16" key="1">
    <citation type="submission" date="2011-05" db="EMBL/GenBank/DDBJ databases">
        <authorList>
            <person name="Richards S.R."/>
            <person name="Qu J."/>
            <person name="Jiang H."/>
            <person name="Jhangiani S.N."/>
            <person name="Agravi P."/>
            <person name="Goodspeed R."/>
            <person name="Gross S."/>
            <person name="Mandapat C."/>
            <person name="Jackson L."/>
            <person name="Mathew T."/>
            <person name="Pu L."/>
            <person name="Thornton R."/>
            <person name="Saada N."/>
            <person name="Wilczek-Boney K.B."/>
            <person name="Lee S."/>
            <person name="Kovar C."/>
            <person name="Wu Y."/>
            <person name="Scherer S.E."/>
            <person name="Worley K.C."/>
            <person name="Muzny D.M."/>
            <person name="Gibbs R."/>
        </authorList>
    </citation>
    <scope>NUCLEOTIDE SEQUENCE</scope>
    <source>
        <strain evidence="16">Brora</strain>
    </source>
</reference>
<dbReference type="GO" id="GO:0005634">
    <property type="term" value="C:nucleus"/>
    <property type="evidence" value="ECO:0007669"/>
    <property type="project" value="UniProtKB-SubCell"/>
</dbReference>
<feature type="domain" description="C2H2-type" evidence="14">
    <location>
        <begin position="83"/>
        <end position="110"/>
    </location>
</feature>
<dbReference type="Proteomes" id="UP000014500">
    <property type="component" value="Unassembled WGS sequence"/>
</dbReference>
<evidence type="ECO:0000256" key="10">
    <source>
        <dbReference type="ARBA" id="ARBA00023125"/>
    </source>
</evidence>
<evidence type="ECO:0000256" key="4">
    <source>
        <dbReference type="ARBA" id="ARBA00013638"/>
    </source>
</evidence>
<keyword evidence="11" id="KW-0804">Transcription</keyword>
<feature type="domain" description="C2H2-type" evidence="14">
    <location>
        <begin position="55"/>
        <end position="82"/>
    </location>
</feature>
<keyword evidence="10" id="KW-0238">DNA-binding</keyword>
<reference evidence="15" key="2">
    <citation type="submission" date="2015-02" db="UniProtKB">
        <authorList>
            <consortium name="EnsemblMetazoa"/>
        </authorList>
    </citation>
    <scope>IDENTIFICATION</scope>
</reference>
<protein>
    <recommendedName>
        <fullName evidence="4">Protein hunchback</fullName>
    </recommendedName>
</protein>
<evidence type="ECO:0000256" key="12">
    <source>
        <dbReference type="ARBA" id="ARBA00023242"/>
    </source>
</evidence>
<accession>T1IV74</accession>
<dbReference type="InterPro" id="IPR013087">
    <property type="entry name" value="Znf_C2H2_type"/>
</dbReference>
<evidence type="ECO:0000259" key="14">
    <source>
        <dbReference type="PROSITE" id="PS50157"/>
    </source>
</evidence>
<dbReference type="Gene3D" id="3.30.160.60">
    <property type="entry name" value="Classic Zinc Finger"/>
    <property type="match status" value="3"/>
</dbReference>
<evidence type="ECO:0000256" key="11">
    <source>
        <dbReference type="ARBA" id="ARBA00023163"/>
    </source>
</evidence>
<dbReference type="FunFam" id="3.30.160.60:FF:000123">
    <property type="entry name" value="transcriptional repressor CTCF isoform X1"/>
    <property type="match status" value="1"/>
</dbReference>
<keyword evidence="7 13" id="KW-0863">Zinc-finger</keyword>
<dbReference type="GO" id="GO:0000981">
    <property type="term" value="F:DNA-binding transcription factor activity, RNA polymerase II-specific"/>
    <property type="evidence" value="ECO:0007669"/>
    <property type="project" value="TreeGrafter"/>
</dbReference>
<dbReference type="InterPro" id="IPR056438">
    <property type="entry name" value="Znf-C2H2_CTCF"/>
</dbReference>